<feature type="compositionally biased region" description="Basic and acidic residues" evidence="10">
    <location>
        <begin position="266"/>
        <end position="277"/>
    </location>
</feature>
<dbReference type="PANTHER" id="PTHR12688">
    <property type="entry name" value="DYNEIN LIGHT INTERMEDIATE CHAIN"/>
    <property type="match status" value="1"/>
</dbReference>
<organism evidence="11 12">
    <name type="scientific">Vanrija pseudolonga</name>
    <dbReference type="NCBI Taxonomy" id="143232"/>
    <lineage>
        <taxon>Eukaryota</taxon>
        <taxon>Fungi</taxon>
        <taxon>Dikarya</taxon>
        <taxon>Basidiomycota</taxon>
        <taxon>Agaricomycotina</taxon>
        <taxon>Tremellomycetes</taxon>
        <taxon>Trichosporonales</taxon>
        <taxon>Trichosporonaceae</taxon>
        <taxon>Vanrija</taxon>
    </lineage>
</organism>
<feature type="compositionally biased region" description="Pro residues" evidence="10">
    <location>
        <begin position="403"/>
        <end position="413"/>
    </location>
</feature>
<dbReference type="GO" id="GO:0005874">
    <property type="term" value="C:microtubule"/>
    <property type="evidence" value="ECO:0007669"/>
    <property type="project" value="UniProtKB-KW"/>
</dbReference>
<feature type="region of interest" description="Disordered" evidence="10">
    <location>
        <begin position="441"/>
        <end position="564"/>
    </location>
</feature>
<dbReference type="Pfam" id="PF05783">
    <property type="entry name" value="DLIC"/>
    <property type="match status" value="1"/>
</dbReference>
<feature type="compositionally biased region" description="Low complexity" evidence="10">
    <location>
        <begin position="173"/>
        <end position="213"/>
    </location>
</feature>
<feature type="compositionally biased region" description="Polar residues" evidence="10">
    <location>
        <begin position="1101"/>
        <end position="1112"/>
    </location>
</feature>
<evidence type="ECO:0000313" key="12">
    <source>
        <dbReference type="Proteomes" id="UP000827549"/>
    </source>
</evidence>
<evidence type="ECO:0000313" key="11">
    <source>
        <dbReference type="EMBL" id="WOO78656.1"/>
    </source>
</evidence>
<dbReference type="AlphaFoldDB" id="A0AAF1BFU8"/>
<dbReference type="GO" id="GO:0007018">
    <property type="term" value="P:microtubule-based movement"/>
    <property type="evidence" value="ECO:0007669"/>
    <property type="project" value="InterPro"/>
</dbReference>
<dbReference type="EMBL" id="CP086715">
    <property type="protein sequence ID" value="WOO78656.1"/>
    <property type="molecule type" value="Genomic_DNA"/>
</dbReference>
<feature type="compositionally biased region" description="Basic and acidic residues" evidence="10">
    <location>
        <begin position="139"/>
        <end position="163"/>
    </location>
</feature>
<dbReference type="GO" id="GO:0005524">
    <property type="term" value="F:ATP binding"/>
    <property type="evidence" value="ECO:0007669"/>
    <property type="project" value="UniProtKB-KW"/>
</dbReference>
<evidence type="ECO:0000256" key="3">
    <source>
        <dbReference type="ARBA" id="ARBA00022490"/>
    </source>
</evidence>
<evidence type="ECO:0000256" key="4">
    <source>
        <dbReference type="ARBA" id="ARBA00022701"/>
    </source>
</evidence>
<feature type="region of interest" description="Disordered" evidence="10">
    <location>
        <begin position="1"/>
        <end position="277"/>
    </location>
</feature>
<evidence type="ECO:0000256" key="8">
    <source>
        <dbReference type="ARBA" id="ARBA00023175"/>
    </source>
</evidence>
<keyword evidence="9" id="KW-0206">Cytoskeleton</keyword>
<keyword evidence="12" id="KW-1185">Reference proteome</keyword>
<evidence type="ECO:0000256" key="6">
    <source>
        <dbReference type="ARBA" id="ARBA00022840"/>
    </source>
</evidence>
<gene>
    <name evidence="11" type="primary">Dync1li1</name>
    <name evidence="11" type="ORF">LOC62_02G002196</name>
</gene>
<accession>A0AAF1BFU8</accession>
<name>A0AAF1BFU8_9TREE</name>
<keyword evidence="7" id="KW-0243">Dynein</keyword>
<feature type="compositionally biased region" description="Low complexity" evidence="10">
    <location>
        <begin position="1"/>
        <end position="32"/>
    </location>
</feature>
<keyword evidence="6" id="KW-0067">ATP-binding</keyword>
<protein>
    <submittedName>
        <fullName evidence="11">Cytoplasmic dynein 1 light intermediate chain 1</fullName>
    </submittedName>
</protein>
<keyword evidence="8" id="KW-0505">Motor protein</keyword>
<evidence type="ECO:0000256" key="2">
    <source>
        <dbReference type="ARBA" id="ARBA00022448"/>
    </source>
</evidence>
<keyword evidence="4" id="KW-0493">Microtubule</keyword>
<keyword evidence="5" id="KW-0547">Nucleotide-binding</keyword>
<keyword evidence="3" id="KW-0963">Cytoplasm</keyword>
<dbReference type="PANTHER" id="PTHR12688:SF0">
    <property type="entry name" value="DYNEIN LIGHT INTERMEDIATE CHAIN"/>
    <property type="match status" value="1"/>
</dbReference>
<evidence type="ECO:0000256" key="9">
    <source>
        <dbReference type="ARBA" id="ARBA00023212"/>
    </source>
</evidence>
<evidence type="ECO:0000256" key="1">
    <source>
        <dbReference type="ARBA" id="ARBA00004245"/>
    </source>
</evidence>
<dbReference type="GO" id="GO:0045504">
    <property type="term" value="F:dynein heavy chain binding"/>
    <property type="evidence" value="ECO:0007669"/>
    <property type="project" value="TreeGrafter"/>
</dbReference>
<evidence type="ECO:0000256" key="5">
    <source>
        <dbReference type="ARBA" id="ARBA00022741"/>
    </source>
</evidence>
<dbReference type="RefSeq" id="XP_062624688.1">
    <property type="nucleotide sequence ID" value="XM_062768704.1"/>
</dbReference>
<dbReference type="InterPro" id="IPR022780">
    <property type="entry name" value="Dynein_light_int_chain"/>
</dbReference>
<feature type="compositionally biased region" description="Low complexity" evidence="10">
    <location>
        <begin position="53"/>
        <end position="87"/>
    </location>
</feature>
<dbReference type="Proteomes" id="UP000827549">
    <property type="component" value="Chromosome 2"/>
</dbReference>
<sequence length="1137" mass="117572">MADNATPAAAPVIAAAPATTGATTATSTTHAAPKPKKTKPKPKRKSRRRAGSDSDGGSASEAEGAPARASDASTRSKPTPAASAAPTFPDANSTTPAAWADDPVDNLPEVSFDDLSRGNWGAARGMSIRGRGRGRGGKVSRELTDEERKRLEEKLQAKRDKQKAARKLRKAAEASGAAAAPAAASDPTSATEAATTTAAASTSKSEPSTPAAADDAVDTSLAASTSAITLDDPVPPAGPSTNGARLAEMDKLEPQLANGQGRRHPRESETTKWGHDGFAEFSASDDVRGGRPFRGRGRGAFMRGGFRGGFHHAHALAHLPTPEPSPDRANKALEGTATQPAAESLLGDGTAVTIRLPGGAGGGVAVEARAPSTTPPSQAATTNPPSEAAASEASGAAPVSDSPIPPPFTPSNPSPVHALGSDNGSISSGYMPAEFYPAGSSGAGGAPNPNFRPPSGSGFHGRGFPPQPYTPEPSFQPRGSFSGPSFFPNGGPVPGPGQGFNPALRPRAGSPLNPYAGGQMGYFMPPRPNQKVAIRPPIRGDDKSPSSDATADSAQLAHGVPLPTGTPDSFVQGYYPPGYNPYATGAEGGVFYPQGYWPQGGFEQQPGVYGYEGEYQGYQYASAAAPLASLAAAAVAGPSKPAPPDLWTDILRSADRQKALGRKNVVLLAERNRGRSHLLDRLVGRRRGARSDALAVGYDVLQAADGDEDAAPPVSIFYPPSSHPSLLRLIDVSLPPRPLPDTAVVIVLDWTKPSSMIKELLTWLQWVDEWAARVGGEGDELRERLQSYLQHYAEPAGPAPAAGGAGTAAPSLAGVGPLLPLGQGTLTLNPHGVPLVVVCTRADQMDAVGDEMGMKGGGWEERTDWIQQVLRTVCLAYGAALFYTAPTQDGSYGLLREYLFHRLYASPPANAAADATAAAAPARFPFRHKANALDRDAVMVPAGWDSYGKITVLREGFDAARVARAWDASVSGASDAESIEDLWTAMIPDTERPKAATGAAVTTTSEGEQAFLARQLDVLQKDPNRDPRAQFRAAAAAAGAGGTGASNPASEAALERFGGVVGPMGSGGLSLPGVEKAMQEMEGAGDESKDRVRVARRQDSTKPASSPAGNETLHNFFQGLLKKPVSAVPTSPTKAAK</sequence>
<dbReference type="GeneID" id="87805444"/>
<feature type="compositionally biased region" description="Basic residues" evidence="10">
    <location>
        <begin position="33"/>
        <end position="49"/>
    </location>
</feature>
<proteinExistence type="predicted"/>
<feature type="compositionally biased region" description="Low complexity" evidence="10">
    <location>
        <begin position="473"/>
        <end position="490"/>
    </location>
</feature>
<dbReference type="GO" id="GO:0005868">
    <property type="term" value="C:cytoplasmic dynein complex"/>
    <property type="evidence" value="ECO:0007669"/>
    <property type="project" value="InterPro"/>
</dbReference>
<feature type="compositionally biased region" description="Basic and acidic residues" evidence="10">
    <location>
        <begin position="1086"/>
        <end position="1100"/>
    </location>
</feature>
<dbReference type="InterPro" id="IPR008467">
    <property type="entry name" value="Dynein1_light_intermed_chain"/>
</dbReference>
<feature type="compositionally biased region" description="Low complexity" evidence="10">
    <location>
        <begin position="365"/>
        <end position="402"/>
    </location>
</feature>
<evidence type="ECO:0000256" key="7">
    <source>
        <dbReference type="ARBA" id="ARBA00023017"/>
    </source>
</evidence>
<feature type="region of interest" description="Disordered" evidence="10">
    <location>
        <begin position="363"/>
        <end position="425"/>
    </location>
</feature>
<evidence type="ECO:0000256" key="10">
    <source>
        <dbReference type="SAM" id="MobiDB-lite"/>
    </source>
</evidence>
<feature type="region of interest" description="Disordered" evidence="10">
    <location>
        <begin position="1080"/>
        <end position="1112"/>
    </location>
</feature>
<dbReference type="GO" id="GO:0035974">
    <property type="term" value="C:meiotic spindle pole body"/>
    <property type="evidence" value="ECO:0007669"/>
    <property type="project" value="TreeGrafter"/>
</dbReference>
<reference evidence="11" key="1">
    <citation type="submission" date="2023-10" db="EMBL/GenBank/DDBJ databases">
        <authorList>
            <person name="Noh H."/>
        </authorList>
    </citation>
    <scope>NUCLEOTIDE SEQUENCE</scope>
    <source>
        <strain evidence="11">DUCC4014</strain>
    </source>
</reference>
<keyword evidence="2" id="KW-0813">Transport</keyword>
<dbReference type="GO" id="GO:0000226">
    <property type="term" value="P:microtubule cytoskeleton organization"/>
    <property type="evidence" value="ECO:0007669"/>
    <property type="project" value="TreeGrafter"/>
</dbReference>
<comment type="subcellular location">
    <subcellularLocation>
        <location evidence="1">Cytoplasm</location>
        <location evidence="1">Cytoskeleton</location>
    </subcellularLocation>
</comment>